<organism evidence="2 3">
    <name type="scientific">Motilibacter rhizosphaerae</name>
    <dbReference type="NCBI Taxonomy" id="598652"/>
    <lineage>
        <taxon>Bacteria</taxon>
        <taxon>Bacillati</taxon>
        <taxon>Actinomycetota</taxon>
        <taxon>Actinomycetes</taxon>
        <taxon>Motilibacterales</taxon>
        <taxon>Motilibacteraceae</taxon>
        <taxon>Motilibacter</taxon>
    </lineage>
</organism>
<evidence type="ECO:0000313" key="2">
    <source>
        <dbReference type="EMBL" id="RZS89997.1"/>
    </source>
</evidence>
<feature type="transmembrane region" description="Helical" evidence="1">
    <location>
        <begin position="90"/>
        <end position="107"/>
    </location>
</feature>
<dbReference type="RefSeq" id="WP_130492521.1">
    <property type="nucleotide sequence ID" value="NZ_SGXD01000002.1"/>
</dbReference>
<keyword evidence="1" id="KW-0812">Transmembrane</keyword>
<protein>
    <submittedName>
        <fullName evidence="2">Uncharacterized protein with PQ loop repeat</fullName>
    </submittedName>
</protein>
<gene>
    <name evidence="2" type="ORF">EV189_1779</name>
</gene>
<dbReference type="OrthoDB" id="5183257at2"/>
<reference evidence="2 3" key="1">
    <citation type="submission" date="2019-02" db="EMBL/GenBank/DDBJ databases">
        <title>Genomic Encyclopedia of Type Strains, Phase IV (KMG-IV): sequencing the most valuable type-strain genomes for metagenomic binning, comparative biology and taxonomic classification.</title>
        <authorList>
            <person name="Goeker M."/>
        </authorList>
    </citation>
    <scope>NUCLEOTIDE SEQUENCE [LARGE SCALE GENOMIC DNA]</scope>
    <source>
        <strain evidence="2 3">DSM 45622</strain>
    </source>
</reference>
<sequence length="203" mass="21038">MLATVLLVSGFSFGLCTQLPQLLRTVVRRQTAGLSALGVRMGMTANGLWMGYGVAAHDGAQLGCNALLVTFGVLTARAHRRHSGAPVPRRLDLGVLVLWALWAAAALSAQADLLARTGAVLGLLVGLPQLLRLVRTPDAAGVAPGTYLLSLGAGTCWAAYWLVVGRPLVAASAGYCALLALTGLVLLLGRPRVAARRELVLAA</sequence>
<dbReference type="Gene3D" id="1.20.1280.290">
    <property type="match status" value="2"/>
</dbReference>
<comment type="caution">
    <text evidence="2">The sequence shown here is derived from an EMBL/GenBank/DDBJ whole genome shotgun (WGS) entry which is preliminary data.</text>
</comment>
<evidence type="ECO:0000313" key="3">
    <source>
        <dbReference type="Proteomes" id="UP000293638"/>
    </source>
</evidence>
<feature type="transmembrane region" description="Helical" evidence="1">
    <location>
        <begin position="169"/>
        <end position="189"/>
    </location>
</feature>
<feature type="transmembrane region" description="Helical" evidence="1">
    <location>
        <begin position="146"/>
        <end position="163"/>
    </location>
</feature>
<feature type="transmembrane region" description="Helical" evidence="1">
    <location>
        <begin position="113"/>
        <end position="134"/>
    </location>
</feature>
<keyword evidence="3" id="KW-1185">Reference proteome</keyword>
<evidence type="ECO:0000256" key="1">
    <source>
        <dbReference type="SAM" id="Phobius"/>
    </source>
</evidence>
<name>A0A4Q7NSC5_9ACTN</name>
<accession>A0A4Q7NSC5</accession>
<dbReference type="Proteomes" id="UP000293638">
    <property type="component" value="Unassembled WGS sequence"/>
</dbReference>
<dbReference type="EMBL" id="SGXD01000002">
    <property type="protein sequence ID" value="RZS89997.1"/>
    <property type="molecule type" value="Genomic_DNA"/>
</dbReference>
<proteinExistence type="predicted"/>
<keyword evidence="1" id="KW-1133">Transmembrane helix</keyword>
<keyword evidence="1" id="KW-0472">Membrane</keyword>
<dbReference type="AlphaFoldDB" id="A0A4Q7NSC5"/>